<sequence length="42" mass="4974">MSFSYPFKEKNDCKNVKKKPAYQIFPGIVTILSKMRLKKPIR</sequence>
<accession>A0A150LAK4</accession>
<comment type="caution">
    <text evidence="1">The sequence shown here is derived from an EMBL/GenBank/DDBJ whole genome shotgun (WGS) entry which is preliminary data.</text>
</comment>
<reference evidence="1 2" key="1">
    <citation type="submission" date="2016-01" db="EMBL/GenBank/DDBJ databases">
        <title>Draft Genome Sequences of Seven Thermophilic Sporeformers Isolated from Foods.</title>
        <authorList>
            <person name="Berendsen E.M."/>
            <person name="Wells-Bennik M.H."/>
            <person name="Krawcyk A.O."/>
            <person name="De Jong A."/>
            <person name="Holsappel S."/>
            <person name="Eijlander R.T."/>
            <person name="Kuipers O.P."/>
        </authorList>
    </citation>
    <scope>NUCLEOTIDE SEQUENCE [LARGE SCALE GENOMIC DNA]</scope>
    <source>
        <strain evidence="1 2">B4135</strain>
    </source>
</reference>
<gene>
    <name evidence="1" type="ORF">B4135_0444</name>
</gene>
<dbReference type="Proteomes" id="UP000075683">
    <property type="component" value="Unassembled WGS sequence"/>
</dbReference>
<protein>
    <submittedName>
        <fullName evidence="1">Uncharacterized protein</fullName>
    </submittedName>
</protein>
<evidence type="ECO:0000313" key="1">
    <source>
        <dbReference type="EMBL" id="KYD08762.1"/>
    </source>
</evidence>
<name>A0A150LAK4_9BACI</name>
<organism evidence="1 2">
    <name type="scientific">Caldibacillus debilis</name>
    <dbReference type="NCBI Taxonomy" id="301148"/>
    <lineage>
        <taxon>Bacteria</taxon>
        <taxon>Bacillati</taxon>
        <taxon>Bacillota</taxon>
        <taxon>Bacilli</taxon>
        <taxon>Bacillales</taxon>
        <taxon>Bacillaceae</taxon>
        <taxon>Caldibacillus</taxon>
    </lineage>
</organism>
<dbReference type="AlphaFoldDB" id="A0A150LAK4"/>
<dbReference type="EMBL" id="LQYT01000135">
    <property type="protein sequence ID" value="KYD08762.1"/>
    <property type="molecule type" value="Genomic_DNA"/>
</dbReference>
<evidence type="ECO:0000313" key="2">
    <source>
        <dbReference type="Proteomes" id="UP000075683"/>
    </source>
</evidence>
<proteinExistence type="predicted"/>